<proteinExistence type="inferred from homology"/>
<accession>A0A2U1M6X5</accession>
<reference evidence="3 4" key="1">
    <citation type="journal article" date="2018" name="Mol. Plant">
        <title>The genome of Artemisia annua provides insight into the evolution of Asteraceae family and artemisinin biosynthesis.</title>
        <authorList>
            <person name="Shen Q."/>
            <person name="Zhang L."/>
            <person name="Liao Z."/>
            <person name="Wang S."/>
            <person name="Yan T."/>
            <person name="Shi P."/>
            <person name="Liu M."/>
            <person name="Fu X."/>
            <person name="Pan Q."/>
            <person name="Wang Y."/>
            <person name="Lv Z."/>
            <person name="Lu X."/>
            <person name="Zhang F."/>
            <person name="Jiang W."/>
            <person name="Ma Y."/>
            <person name="Chen M."/>
            <person name="Hao X."/>
            <person name="Li L."/>
            <person name="Tang Y."/>
            <person name="Lv G."/>
            <person name="Zhou Y."/>
            <person name="Sun X."/>
            <person name="Brodelius P.E."/>
            <person name="Rose J.K.C."/>
            <person name="Tang K."/>
        </authorList>
    </citation>
    <scope>NUCLEOTIDE SEQUENCE [LARGE SCALE GENOMIC DNA]</scope>
    <source>
        <strain evidence="4">cv. Huhao1</strain>
        <tissue evidence="3">Leaf</tissue>
    </source>
</reference>
<gene>
    <name evidence="3" type="ORF">CTI12_AA411090</name>
</gene>
<feature type="domain" description="DYW" evidence="2">
    <location>
        <begin position="5"/>
        <end position="61"/>
    </location>
</feature>
<dbReference type="GO" id="GO:0008270">
    <property type="term" value="F:zinc ion binding"/>
    <property type="evidence" value="ECO:0007669"/>
    <property type="project" value="InterPro"/>
</dbReference>
<organism evidence="3 4">
    <name type="scientific">Artemisia annua</name>
    <name type="common">Sweet wormwood</name>
    <dbReference type="NCBI Taxonomy" id="35608"/>
    <lineage>
        <taxon>Eukaryota</taxon>
        <taxon>Viridiplantae</taxon>
        <taxon>Streptophyta</taxon>
        <taxon>Embryophyta</taxon>
        <taxon>Tracheophyta</taxon>
        <taxon>Spermatophyta</taxon>
        <taxon>Magnoliopsida</taxon>
        <taxon>eudicotyledons</taxon>
        <taxon>Gunneridae</taxon>
        <taxon>Pentapetalae</taxon>
        <taxon>asterids</taxon>
        <taxon>campanulids</taxon>
        <taxon>Asterales</taxon>
        <taxon>Asteraceae</taxon>
        <taxon>Asteroideae</taxon>
        <taxon>Anthemideae</taxon>
        <taxon>Artemisiinae</taxon>
        <taxon>Artemisia</taxon>
    </lineage>
</organism>
<evidence type="ECO:0000256" key="1">
    <source>
        <dbReference type="ARBA" id="ARBA00006643"/>
    </source>
</evidence>
<keyword evidence="4" id="KW-1185">Reference proteome</keyword>
<sequence length="114" mass="12769">MTHPSDDEKKRILSGHNEKLALAYGLLVDCGTIRITTNVRICEDFHVVMCGASKITGREIIRFGRLMATPFVIMGKFFVDPNLQMVGCGAPSFQNLKEIMDFLKCFEDVILTKA</sequence>
<name>A0A2U1M6X5_ARTAN</name>
<dbReference type="Pfam" id="PF14432">
    <property type="entry name" value="DYW_deaminase"/>
    <property type="match status" value="1"/>
</dbReference>
<comment type="caution">
    <text evidence="3">The sequence shown here is derived from an EMBL/GenBank/DDBJ whole genome shotgun (WGS) entry which is preliminary data.</text>
</comment>
<dbReference type="STRING" id="35608.A0A2U1M6X5"/>
<dbReference type="EMBL" id="PKPP01006295">
    <property type="protein sequence ID" value="PWA56990.1"/>
    <property type="molecule type" value="Genomic_DNA"/>
</dbReference>
<evidence type="ECO:0000259" key="2">
    <source>
        <dbReference type="Pfam" id="PF14432"/>
    </source>
</evidence>
<protein>
    <submittedName>
        <fullName evidence="3">Peptidase S28, Tetratricopeptide-like helical domain, DYW domain protein</fullName>
    </submittedName>
</protein>
<dbReference type="AlphaFoldDB" id="A0A2U1M6X5"/>
<evidence type="ECO:0000313" key="4">
    <source>
        <dbReference type="Proteomes" id="UP000245207"/>
    </source>
</evidence>
<dbReference type="InterPro" id="IPR032867">
    <property type="entry name" value="DYW_dom"/>
</dbReference>
<dbReference type="Proteomes" id="UP000245207">
    <property type="component" value="Unassembled WGS sequence"/>
</dbReference>
<comment type="similarity">
    <text evidence="1">Belongs to the PPR family. PCMP-H subfamily.</text>
</comment>
<evidence type="ECO:0000313" key="3">
    <source>
        <dbReference type="EMBL" id="PWA56990.1"/>
    </source>
</evidence>
<dbReference type="OrthoDB" id="10543510at2759"/>